<keyword evidence="1" id="KW-1133">Transmembrane helix</keyword>
<feature type="transmembrane region" description="Helical" evidence="1">
    <location>
        <begin position="29"/>
        <end position="47"/>
    </location>
</feature>
<keyword evidence="1" id="KW-0472">Membrane</keyword>
<keyword evidence="1" id="KW-0812">Transmembrane</keyword>
<gene>
    <name evidence="2" type="ORF">CBI38_17520</name>
</gene>
<organism evidence="2 3">
    <name type="scientific">Rhodococcus oxybenzonivorans</name>
    <dbReference type="NCBI Taxonomy" id="1990687"/>
    <lineage>
        <taxon>Bacteria</taxon>
        <taxon>Bacillati</taxon>
        <taxon>Actinomycetota</taxon>
        <taxon>Actinomycetes</taxon>
        <taxon>Mycobacteriales</taxon>
        <taxon>Nocardiaceae</taxon>
        <taxon>Rhodococcus</taxon>
    </lineage>
</organism>
<protein>
    <submittedName>
        <fullName evidence="2">Uncharacterized protein</fullName>
    </submittedName>
</protein>
<dbReference type="AlphaFoldDB" id="A0A2S2BWR1"/>
<evidence type="ECO:0000256" key="1">
    <source>
        <dbReference type="SAM" id="Phobius"/>
    </source>
</evidence>
<proteinExistence type="predicted"/>
<dbReference type="Proteomes" id="UP000245711">
    <property type="component" value="Chromosome"/>
</dbReference>
<evidence type="ECO:0000313" key="3">
    <source>
        <dbReference type="Proteomes" id="UP000245711"/>
    </source>
</evidence>
<dbReference type="KEGG" id="roz:CBI38_17520"/>
<feature type="transmembrane region" description="Helical" evidence="1">
    <location>
        <begin position="5"/>
        <end position="23"/>
    </location>
</feature>
<dbReference type="EMBL" id="CP021354">
    <property type="protein sequence ID" value="AWK73085.1"/>
    <property type="molecule type" value="Genomic_DNA"/>
</dbReference>
<reference evidence="2 3" key="1">
    <citation type="submission" date="2017-05" db="EMBL/GenBank/DDBJ databases">
        <title>Isolation of Rhodococcus sp. S2-17 biodegrading of BP-3.</title>
        <authorList>
            <person name="Lee Y."/>
            <person name="Kim K.H."/>
            <person name="Chun B.H."/>
            <person name="Jung H.S."/>
            <person name="Jeon C.O."/>
        </authorList>
    </citation>
    <scope>NUCLEOTIDE SEQUENCE [LARGE SCALE GENOMIC DNA]</scope>
    <source>
        <strain evidence="2 3">S2-17</strain>
    </source>
</reference>
<evidence type="ECO:0000313" key="2">
    <source>
        <dbReference type="EMBL" id="AWK73085.1"/>
    </source>
</evidence>
<name>A0A2S2BWR1_9NOCA</name>
<sequence length="62" mass="6801">MEEVMFWKIVLAIVLIWIALAVVGALIEGLFWVLVVGAVVFGAYLLYKAMSGSGEKSDITRL</sequence>
<keyword evidence="3" id="KW-1185">Reference proteome</keyword>
<dbReference type="OrthoDB" id="4569860at2"/>
<accession>A0A2S2BWR1</accession>